<evidence type="ECO:0000313" key="6">
    <source>
        <dbReference type="EMBL" id="MDY5167271.1"/>
    </source>
</evidence>
<accession>A0A2V2FBK3</accession>
<dbReference type="InterPro" id="IPR006879">
    <property type="entry name" value="YdjC-like"/>
</dbReference>
<keyword evidence="3" id="KW-0378">Hydrolase</keyword>
<dbReference type="PANTHER" id="PTHR31609:SF1">
    <property type="entry name" value="CARBOHYDRATE DEACETYLASE"/>
    <property type="match status" value="1"/>
</dbReference>
<evidence type="ECO:0000313" key="7">
    <source>
        <dbReference type="EMBL" id="PXX81762.1"/>
    </source>
</evidence>
<evidence type="ECO:0000256" key="1">
    <source>
        <dbReference type="ARBA" id="ARBA00001946"/>
    </source>
</evidence>
<evidence type="ECO:0000256" key="5">
    <source>
        <dbReference type="ARBA" id="ARBA00023277"/>
    </source>
</evidence>
<dbReference type="InterPro" id="IPR011330">
    <property type="entry name" value="Glyco_hydro/deAcase_b/a-brl"/>
</dbReference>
<keyword evidence="4" id="KW-0460">Magnesium</keyword>
<dbReference type="GO" id="GO:0016787">
    <property type="term" value="F:hydrolase activity"/>
    <property type="evidence" value="ECO:0007669"/>
    <property type="project" value="UniProtKB-KW"/>
</dbReference>
<comment type="caution">
    <text evidence="7">The sequence shown here is derived from an EMBL/GenBank/DDBJ whole genome shotgun (WGS) entry which is preliminary data.</text>
</comment>
<dbReference type="GO" id="GO:0046872">
    <property type="term" value="F:metal ion binding"/>
    <property type="evidence" value="ECO:0007669"/>
    <property type="project" value="UniProtKB-KW"/>
</dbReference>
<dbReference type="Pfam" id="PF04794">
    <property type="entry name" value="YdjC"/>
    <property type="match status" value="1"/>
</dbReference>
<evidence type="ECO:0000313" key="8">
    <source>
        <dbReference type="Proteomes" id="UP000247612"/>
    </source>
</evidence>
<dbReference type="GO" id="GO:0005975">
    <property type="term" value="P:carbohydrate metabolic process"/>
    <property type="evidence" value="ECO:0007669"/>
    <property type="project" value="InterPro"/>
</dbReference>
<dbReference type="Proteomes" id="UP000247612">
    <property type="component" value="Unassembled WGS sequence"/>
</dbReference>
<gene>
    <name evidence="7" type="ORF">DES51_101384</name>
    <name evidence="6" type="ORF">MQE39_03955</name>
</gene>
<evidence type="ECO:0000256" key="2">
    <source>
        <dbReference type="ARBA" id="ARBA00022723"/>
    </source>
</evidence>
<dbReference type="PANTHER" id="PTHR31609">
    <property type="entry name" value="YDJC DEACETYLASE FAMILY MEMBER"/>
    <property type="match status" value="1"/>
</dbReference>
<dbReference type="Gene3D" id="3.20.20.370">
    <property type="entry name" value="Glycoside hydrolase/deacetylase"/>
    <property type="match status" value="1"/>
</dbReference>
<dbReference type="AlphaFoldDB" id="A0A2V2FBK3"/>
<keyword evidence="2" id="KW-0479">Metal-binding</keyword>
<dbReference type="Proteomes" id="UP001276902">
    <property type="component" value="Unassembled WGS sequence"/>
</dbReference>
<sequence>MKLLVQSDDFGFTKGITDGICDALQNGIVTCTGLFVNMPASAYAASKIKDFSNVCFGIDFNIVSGHPVADINMIPHLVDENGLFIRSTEKYKDPNFGIKELWPYDEVMIELRAQLNKFKELTGRMPEYLHPHSITDASKAYIQAIRDLAEEFHIPYSADIRKEFNFGSLKKGWAQKPFTIENQLKADALCYMKEHANELLEFEYAYLSGHAGFVDNDIFRWSSCNILRCKDHEMMTSVFMKKWIEENQIQLISYRDLNK</sequence>
<dbReference type="RefSeq" id="WP_022936680.1">
    <property type="nucleotide sequence ID" value="NZ_BAABZA010000001.1"/>
</dbReference>
<dbReference type="SUPFAM" id="SSF88713">
    <property type="entry name" value="Glycoside hydrolase/deacetylase"/>
    <property type="match status" value="1"/>
</dbReference>
<reference evidence="7 8" key="1">
    <citation type="submission" date="2018-05" db="EMBL/GenBank/DDBJ databases">
        <title>Genomic Encyclopedia of Type Strains, Phase IV (KMG-IV): sequencing the most valuable type-strain genomes for metagenomic binning, comparative biology and taxonomic classification.</title>
        <authorList>
            <person name="Goeker M."/>
        </authorList>
    </citation>
    <scope>NUCLEOTIDE SEQUENCE [LARGE SCALE GENOMIC DNA]</scope>
    <source>
        <strain evidence="7 8">JC118</strain>
    </source>
</reference>
<comment type="cofactor">
    <cofactor evidence="1">
        <name>Mg(2+)</name>
        <dbReference type="ChEBI" id="CHEBI:18420"/>
    </cofactor>
</comment>
<organism evidence="7 8">
    <name type="scientific">Dielma fastidiosa</name>
    <dbReference type="NCBI Taxonomy" id="1034346"/>
    <lineage>
        <taxon>Bacteria</taxon>
        <taxon>Bacillati</taxon>
        <taxon>Bacillota</taxon>
        <taxon>Erysipelotrichia</taxon>
        <taxon>Erysipelotrichales</taxon>
        <taxon>Erysipelotrichaceae</taxon>
        <taxon>Dielma</taxon>
    </lineage>
</organism>
<proteinExistence type="predicted"/>
<dbReference type="GeneID" id="94439995"/>
<dbReference type="OrthoDB" id="9774177at2"/>
<dbReference type="STRING" id="1034346.GCA_000313565_00378"/>
<dbReference type="GO" id="GO:0019213">
    <property type="term" value="F:deacetylase activity"/>
    <property type="evidence" value="ECO:0007669"/>
    <property type="project" value="TreeGrafter"/>
</dbReference>
<evidence type="ECO:0000256" key="4">
    <source>
        <dbReference type="ARBA" id="ARBA00022842"/>
    </source>
</evidence>
<keyword evidence="5" id="KW-0119">Carbohydrate metabolism</keyword>
<reference evidence="6" key="2">
    <citation type="submission" date="2022-03" db="EMBL/GenBank/DDBJ databases">
        <title>First case of bacteraemia caused by Dielma fastidiosa in a patient hospitalised with diverticulitis.</title>
        <authorList>
            <person name="Forman-Ankjaer B."/>
            <person name="Hvid-Jensen F."/>
            <person name="Kobel C.M."/>
            <person name="Greve T."/>
        </authorList>
    </citation>
    <scope>NUCLEOTIDE SEQUENCE</scope>
    <source>
        <strain evidence="6">AUH_DF_2021</strain>
    </source>
</reference>
<evidence type="ECO:0000256" key="3">
    <source>
        <dbReference type="ARBA" id="ARBA00022801"/>
    </source>
</evidence>
<protein>
    <submittedName>
        <fullName evidence="6">ChbG/HpnK family deacetylase</fullName>
    </submittedName>
</protein>
<dbReference type="EMBL" id="QJKH01000001">
    <property type="protein sequence ID" value="PXX81762.1"/>
    <property type="molecule type" value="Genomic_DNA"/>
</dbReference>
<keyword evidence="8" id="KW-1185">Reference proteome</keyword>
<name>A0A2V2FBK3_9FIRM</name>
<dbReference type="EMBL" id="JALDAW010000011">
    <property type="protein sequence ID" value="MDY5167271.1"/>
    <property type="molecule type" value="Genomic_DNA"/>
</dbReference>